<sequence length="858" mass="94890">MDHSSSSSMDPSSKSQQTTRMDYRENTANITDYSPEWAYPEGGVKVLVTGPWYSSSSPYTVLFDGVPTATTLVQSGVLRCYCPAHEVGLVTLQVACEGFVISNSVIFEYKKPPSDENKVKEEQGVREQDEHLLKFTLLQRLETMETRVQVCPDSQKSPSNYESDVMMHKAQNFEERVVLYCQRMSKKPWLGMDQGFAAGLPELHGLTLLHLAAMLGYSRLIVSLLRWRDENPSLVLECEVDALRQDSRGCTPLSWACSRGHRHTALLLYRWNCQALRSRNQLGQTPLQCATINGHHTLAEELQQLERQRVQGDPSEGLHLSLSSASSSSQLSTSTATTSSSTTTSSSSTTSGANPSFTMAGMAHQSPDVFLRPSPRRCDFKKQRHLSVDLPLSSEQEPARPVGCPSPASSGSDSSVRRGRLIKRPSVDSGINLANVDTYKRASLDSALDNAGDEMLDSPMPFQFTPGGSSQVQTEGEEDDHSSLRGVDSSYASRRESLSSEMAGLAAPDDSRVLTLAEQIIAALPERIKSDGEELMQLEPSPVAPEPPSSDLDMEVILDEPPDTTSEFNFEFSDISSYRYIDVGTPSSSMSPASSSCLPSPASFTLESPSPPPTTADFSEFFQASTKDFSRDFSNLTLSDREQRELYEAAKTIQKAYRLYKGRKRLQEQDKERQAAIVIQNYYRRYKQYVYFRQMSRAATLIQNQFRSYCEHKRFKKSLEGGTHTGVNFSLRGSRETTPIPTLKRTYSQRRQHQAARKIQQFMRQTKQKLQRERAQAAEREKVGQAAGPGCQGPAVGGTAAVGGPAVTAQQPLPPPALLHQLPPARAGPSSELSLRDTDPLLSSTAHAPDQTDHQDCH</sequence>
<dbReference type="Gene3D" id="1.25.40.20">
    <property type="entry name" value="Ankyrin repeat-containing domain"/>
    <property type="match status" value="1"/>
</dbReference>
<reference evidence="12 13" key="1">
    <citation type="submission" date="2018-04" db="EMBL/GenBank/DDBJ databases">
        <authorList>
            <person name="Zhang X."/>
            <person name="Yuan J."/>
            <person name="Li F."/>
            <person name="Xiang J."/>
        </authorList>
    </citation>
    <scope>NUCLEOTIDE SEQUENCE [LARGE SCALE GENOMIC DNA]</scope>
    <source>
        <tissue evidence="12">Muscle</tissue>
    </source>
</reference>
<comment type="caution">
    <text evidence="12">The sequence shown here is derived from an EMBL/GenBank/DDBJ whole genome shotgun (WGS) entry which is preliminary data.</text>
</comment>
<dbReference type="GO" id="GO:0003690">
    <property type="term" value="F:double-stranded DNA binding"/>
    <property type="evidence" value="ECO:0007669"/>
    <property type="project" value="TreeGrafter"/>
</dbReference>
<dbReference type="InterPro" id="IPR014756">
    <property type="entry name" value="Ig_E-set"/>
</dbReference>
<feature type="compositionally biased region" description="Basic and acidic residues" evidence="10">
    <location>
        <begin position="770"/>
        <end position="783"/>
    </location>
</feature>
<keyword evidence="6" id="KW-0010">Activator</keyword>
<dbReference type="PROSITE" id="PS50096">
    <property type="entry name" value="IQ"/>
    <property type="match status" value="2"/>
</dbReference>
<dbReference type="GO" id="GO:0003712">
    <property type="term" value="F:transcription coregulator activity"/>
    <property type="evidence" value="ECO:0007669"/>
    <property type="project" value="TreeGrafter"/>
</dbReference>
<dbReference type="Gene3D" id="2.60.40.10">
    <property type="entry name" value="Immunoglobulins"/>
    <property type="match status" value="1"/>
</dbReference>
<feature type="domain" description="IPT/TIG" evidence="11">
    <location>
        <begin position="29"/>
        <end position="109"/>
    </location>
</feature>
<keyword evidence="5" id="KW-0040">ANK repeat</keyword>
<dbReference type="SUPFAM" id="SSF48403">
    <property type="entry name" value="Ankyrin repeat"/>
    <property type="match status" value="1"/>
</dbReference>
<dbReference type="InterPro" id="IPR002110">
    <property type="entry name" value="Ankyrin_rpt"/>
</dbReference>
<evidence type="ECO:0000256" key="8">
    <source>
        <dbReference type="ARBA" id="ARBA00023242"/>
    </source>
</evidence>
<comment type="similarity">
    <text evidence="2">Belongs to the CAMTA family.</text>
</comment>
<evidence type="ECO:0000256" key="3">
    <source>
        <dbReference type="ARBA" id="ARBA00022737"/>
    </source>
</evidence>
<dbReference type="Pfam" id="PF01833">
    <property type="entry name" value="TIG"/>
    <property type="match status" value="1"/>
</dbReference>
<evidence type="ECO:0000313" key="12">
    <source>
        <dbReference type="EMBL" id="ROT65832.1"/>
    </source>
</evidence>
<dbReference type="FunFam" id="2.60.40.10:FF:000089">
    <property type="entry name" value="calmodulin-binding transcription activator 2 isoform X1"/>
    <property type="match status" value="1"/>
</dbReference>
<evidence type="ECO:0000256" key="1">
    <source>
        <dbReference type="ARBA" id="ARBA00004123"/>
    </source>
</evidence>
<gene>
    <name evidence="12" type="ORF">C7M84_016200</name>
</gene>
<dbReference type="InterPro" id="IPR027417">
    <property type="entry name" value="P-loop_NTPase"/>
</dbReference>
<feature type="compositionally biased region" description="Low complexity" evidence="10">
    <location>
        <begin position="1"/>
        <end position="15"/>
    </location>
</feature>
<keyword evidence="8" id="KW-0539">Nucleus</keyword>
<proteinExistence type="inferred from homology"/>
<dbReference type="PANTHER" id="PTHR23335">
    <property type="entry name" value="CALMODULIN-BINDING TRANSCRIPTION ACTIVATOR CAMTA"/>
    <property type="match status" value="1"/>
</dbReference>
<feature type="compositionally biased region" description="Low complexity" evidence="10">
    <location>
        <begin position="321"/>
        <end position="351"/>
    </location>
</feature>
<feature type="region of interest" description="Disordered" evidence="10">
    <location>
        <begin position="389"/>
        <end position="423"/>
    </location>
</feature>
<reference evidence="12 13" key="2">
    <citation type="submission" date="2019-01" db="EMBL/GenBank/DDBJ databases">
        <title>The decoding of complex shrimp genome reveals the adaptation for benthos swimmer, frequently molting mechanism and breeding impact on genome.</title>
        <authorList>
            <person name="Sun Y."/>
            <person name="Gao Y."/>
            <person name="Yu Y."/>
        </authorList>
    </citation>
    <scope>NUCLEOTIDE SEQUENCE [LARGE SCALE GENOMIC DNA]</scope>
    <source>
        <tissue evidence="12">Muscle</tissue>
    </source>
</reference>
<dbReference type="Pfam" id="PF12796">
    <property type="entry name" value="Ank_2"/>
    <property type="match status" value="1"/>
</dbReference>
<dbReference type="InterPro" id="IPR002909">
    <property type="entry name" value="IPT_dom"/>
</dbReference>
<evidence type="ECO:0000256" key="10">
    <source>
        <dbReference type="SAM" id="MobiDB-lite"/>
    </source>
</evidence>
<dbReference type="InterPro" id="IPR000048">
    <property type="entry name" value="IQ_motif_EF-hand-BS"/>
</dbReference>
<dbReference type="SUPFAM" id="SSF81296">
    <property type="entry name" value="E set domains"/>
    <property type="match status" value="1"/>
</dbReference>
<dbReference type="SMART" id="SM00015">
    <property type="entry name" value="IQ"/>
    <property type="match status" value="3"/>
</dbReference>
<dbReference type="GO" id="GO:0006357">
    <property type="term" value="P:regulation of transcription by RNA polymerase II"/>
    <property type="evidence" value="ECO:0007669"/>
    <property type="project" value="TreeGrafter"/>
</dbReference>
<evidence type="ECO:0000259" key="11">
    <source>
        <dbReference type="Pfam" id="PF01833"/>
    </source>
</evidence>
<feature type="region of interest" description="Disordered" evidence="10">
    <location>
        <begin position="308"/>
        <end position="361"/>
    </location>
</feature>
<keyword evidence="7" id="KW-0804">Transcription</keyword>
<accession>A0A423SNQ8</accession>
<evidence type="ECO:0000256" key="9">
    <source>
        <dbReference type="ARBA" id="ARBA00029480"/>
    </source>
</evidence>
<comment type="subcellular location">
    <subcellularLocation>
        <location evidence="1">Nucleus</location>
    </subcellularLocation>
</comment>
<feature type="region of interest" description="Disordered" evidence="10">
    <location>
        <begin position="1"/>
        <end position="21"/>
    </location>
</feature>
<dbReference type="OrthoDB" id="407555at2759"/>
<dbReference type="Proteomes" id="UP000283509">
    <property type="component" value="Unassembled WGS sequence"/>
</dbReference>
<dbReference type="GO" id="GO:0005634">
    <property type="term" value="C:nucleus"/>
    <property type="evidence" value="ECO:0007669"/>
    <property type="project" value="UniProtKB-SubCell"/>
</dbReference>
<dbReference type="EMBL" id="QCYY01003031">
    <property type="protein sequence ID" value="ROT65832.1"/>
    <property type="molecule type" value="Genomic_DNA"/>
</dbReference>
<evidence type="ECO:0000256" key="4">
    <source>
        <dbReference type="ARBA" id="ARBA00023015"/>
    </source>
</evidence>
<dbReference type="STRING" id="6689.A0A423SNQ8"/>
<keyword evidence="13" id="KW-1185">Reference proteome</keyword>
<evidence type="ECO:0000256" key="6">
    <source>
        <dbReference type="ARBA" id="ARBA00023159"/>
    </source>
</evidence>
<dbReference type="FunFam" id="1.20.5.190:FF:000065">
    <property type="entry name" value="Calmodulin-binding transcription activator (Camta), drome"/>
    <property type="match status" value="1"/>
</dbReference>
<organism evidence="12 13">
    <name type="scientific">Penaeus vannamei</name>
    <name type="common">Whiteleg shrimp</name>
    <name type="synonym">Litopenaeus vannamei</name>
    <dbReference type="NCBI Taxonomy" id="6689"/>
    <lineage>
        <taxon>Eukaryota</taxon>
        <taxon>Metazoa</taxon>
        <taxon>Ecdysozoa</taxon>
        <taxon>Arthropoda</taxon>
        <taxon>Crustacea</taxon>
        <taxon>Multicrustacea</taxon>
        <taxon>Malacostraca</taxon>
        <taxon>Eumalacostraca</taxon>
        <taxon>Eucarida</taxon>
        <taxon>Decapoda</taxon>
        <taxon>Dendrobranchiata</taxon>
        <taxon>Penaeoidea</taxon>
        <taxon>Penaeidae</taxon>
        <taxon>Penaeus</taxon>
    </lineage>
</organism>
<dbReference type="InterPro" id="IPR013783">
    <property type="entry name" value="Ig-like_fold"/>
</dbReference>
<evidence type="ECO:0000313" key="13">
    <source>
        <dbReference type="Proteomes" id="UP000283509"/>
    </source>
</evidence>
<feature type="region of interest" description="Disordered" evidence="10">
    <location>
        <begin position="461"/>
        <end position="495"/>
    </location>
</feature>
<dbReference type="CDD" id="cd23767">
    <property type="entry name" value="IQCD"/>
    <property type="match status" value="3"/>
</dbReference>
<dbReference type="Gene3D" id="1.20.5.190">
    <property type="match status" value="2"/>
</dbReference>
<dbReference type="InterPro" id="IPR036770">
    <property type="entry name" value="Ankyrin_rpt-contain_sf"/>
</dbReference>
<protein>
    <submittedName>
        <fullName evidence="12">Calmodulin-binding transcription activator 1</fullName>
    </submittedName>
</protein>
<dbReference type="CDD" id="cd00603">
    <property type="entry name" value="IPT_PCSR"/>
    <property type="match status" value="1"/>
</dbReference>
<comment type="subunit">
    <text evidence="9">May interact with calmodulin.</text>
</comment>
<name>A0A423SNQ8_PENVA</name>
<dbReference type="SUPFAM" id="SSF52540">
    <property type="entry name" value="P-loop containing nucleoside triphosphate hydrolases"/>
    <property type="match status" value="1"/>
</dbReference>
<evidence type="ECO:0000256" key="2">
    <source>
        <dbReference type="ARBA" id="ARBA00008267"/>
    </source>
</evidence>
<keyword evidence="3" id="KW-0677">Repeat</keyword>
<feature type="region of interest" description="Disordered" evidence="10">
    <location>
        <begin position="768"/>
        <end position="858"/>
    </location>
</feature>
<feature type="compositionally biased region" description="Low complexity" evidence="10">
    <location>
        <begin position="784"/>
        <end position="811"/>
    </location>
</feature>
<dbReference type="PANTHER" id="PTHR23335:SF1">
    <property type="entry name" value="CALMODULIN-BINDING TRANSCRIPTION ACTIVATOR, ISOFORM F"/>
    <property type="match status" value="1"/>
</dbReference>
<evidence type="ECO:0000256" key="5">
    <source>
        <dbReference type="ARBA" id="ARBA00023043"/>
    </source>
</evidence>
<dbReference type="AlphaFoldDB" id="A0A423SNQ8"/>
<keyword evidence="4" id="KW-0805">Transcription regulation</keyword>
<evidence type="ECO:0000256" key="7">
    <source>
        <dbReference type="ARBA" id="ARBA00023163"/>
    </source>
</evidence>